<comment type="similarity">
    <text evidence="2">Belongs to the phosphohexose mutase family.</text>
</comment>
<dbReference type="GO" id="GO:0005975">
    <property type="term" value="P:carbohydrate metabolic process"/>
    <property type="evidence" value="ECO:0007669"/>
    <property type="project" value="InterPro"/>
</dbReference>
<gene>
    <name evidence="12" type="ordered locus">FsymDg_1009</name>
</gene>
<evidence type="ECO:0000256" key="6">
    <source>
        <dbReference type="ARBA" id="ARBA00023235"/>
    </source>
</evidence>
<dbReference type="InterPro" id="IPR016066">
    <property type="entry name" value="A-D-PHexomutase_CS"/>
</dbReference>
<evidence type="ECO:0000259" key="8">
    <source>
        <dbReference type="Pfam" id="PF00408"/>
    </source>
</evidence>
<feature type="region of interest" description="Disordered" evidence="7">
    <location>
        <begin position="518"/>
        <end position="546"/>
    </location>
</feature>
<dbReference type="Pfam" id="PF02878">
    <property type="entry name" value="PGM_PMM_I"/>
    <property type="match status" value="1"/>
</dbReference>
<keyword evidence="6" id="KW-0413">Isomerase</keyword>
<dbReference type="Pfam" id="PF02879">
    <property type="entry name" value="PGM_PMM_II"/>
    <property type="match status" value="1"/>
</dbReference>
<keyword evidence="13" id="KW-1185">Reference proteome</keyword>
<dbReference type="Gene3D" id="3.30.310.50">
    <property type="entry name" value="Alpha-D-phosphohexomutase, C-terminal domain"/>
    <property type="match status" value="1"/>
</dbReference>
<dbReference type="InterPro" id="IPR005844">
    <property type="entry name" value="A-D-PHexomutase_a/b/a-I"/>
</dbReference>
<feature type="compositionally biased region" description="Low complexity" evidence="7">
    <location>
        <begin position="518"/>
        <end position="542"/>
    </location>
</feature>
<evidence type="ECO:0000313" key="12">
    <source>
        <dbReference type="EMBL" id="AEH08514.1"/>
    </source>
</evidence>
<feature type="domain" description="Alpha-D-phosphohexomutase alpha/beta/alpha" evidence="11">
    <location>
        <begin position="360"/>
        <end position="471"/>
    </location>
</feature>
<evidence type="ECO:0000256" key="2">
    <source>
        <dbReference type="ARBA" id="ARBA00010231"/>
    </source>
</evidence>
<dbReference type="InterPro" id="IPR016055">
    <property type="entry name" value="A-D-PHexomutase_a/b/a-I/II/III"/>
</dbReference>
<dbReference type="GO" id="GO:0008973">
    <property type="term" value="F:phosphopentomutase activity"/>
    <property type="evidence" value="ECO:0007669"/>
    <property type="project" value="TreeGrafter"/>
</dbReference>
<evidence type="ECO:0000259" key="11">
    <source>
        <dbReference type="Pfam" id="PF02880"/>
    </source>
</evidence>
<dbReference type="SUPFAM" id="SSF55957">
    <property type="entry name" value="Phosphoglucomutase, C-terminal domain"/>
    <property type="match status" value="1"/>
</dbReference>
<dbReference type="Proteomes" id="UP000001549">
    <property type="component" value="Chromosome"/>
</dbReference>
<dbReference type="HOGENOM" id="CLU_016950_0_2_11"/>
<keyword evidence="3" id="KW-0597">Phosphoprotein</keyword>
<feature type="domain" description="Alpha-D-phosphohexomutase alpha/beta/alpha" evidence="10">
    <location>
        <begin position="268"/>
        <end position="352"/>
    </location>
</feature>
<evidence type="ECO:0000256" key="3">
    <source>
        <dbReference type="ARBA" id="ARBA00022553"/>
    </source>
</evidence>
<reference evidence="12 13" key="1">
    <citation type="submission" date="2011-05" db="EMBL/GenBank/DDBJ databases">
        <title>Complete sequence of chromosome of Frankia symbiont of Datisca glomerata.</title>
        <authorList>
            <consortium name="US DOE Joint Genome Institute"/>
            <person name="Lucas S."/>
            <person name="Han J."/>
            <person name="Lapidus A."/>
            <person name="Cheng J.-F."/>
            <person name="Goodwin L."/>
            <person name="Pitluck S."/>
            <person name="Peters L."/>
            <person name="Mikhailova N."/>
            <person name="Chertkov O."/>
            <person name="Teshima H."/>
            <person name="Han C."/>
            <person name="Tapia R."/>
            <person name="Land M."/>
            <person name="Hauser L."/>
            <person name="Kyrpides N."/>
            <person name="Ivanova N."/>
            <person name="Pagani I."/>
            <person name="Berry A."/>
            <person name="Pawlowski K."/>
            <person name="Persson T."/>
            <person name="Vanden Heuvel B."/>
            <person name="Benson D."/>
            <person name="Woyke T."/>
        </authorList>
    </citation>
    <scope>NUCLEOTIDE SEQUENCE [LARGE SCALE GENOMIC DNA]</scope>
    <source>
        <strain evidence="13">4085684</strain>
    </source>
</reference>
<feature type="domain" description="Alpha-D-phosphohexomutase alpha/beta/alpha" evidence="9">
    <location>
        <begin position="61"/>
        <end position="212"/>
    </location>
</feature>
<dbReference type="GO" id="GO:0006166">
    <property type="term" value="P:purine ribonucleoside salvage"/>
    <property type="evidence" value="ECO:0007669"/>
    <property type="project" value="TreeGrafter"/>
</dbReference>
<evidence type="ECO:0000313" key="13">
    <source>
        <dbReference type="Proteomes" id="UP000001549"/>
    </source>
</evidence>
<dbReference type="InterPro" id="IPR005846">
    <property type="entry name" value="A-D-PHexomutase_a/b/a-III"/>
</dbReference>
<keyword evidence="4" id="KW-0479">Metal-binding</keyword>
<sequence>MNMSPAGDDADLPGLLLARARQWIADDPWPPDRAELAALVDAAHATGDLETLCERFSGALCFGTAGLRGPLRAGPAGMNTAVVRRTAAGLAAWLLPRQAGPGASADGDLPPPLVVVGADARHGSERFALDSVQVLAGAGVRAALLPIPVPTPVLAFAVRRLGADAGIMVTASHNPATDNGYKVYLGAPPDDPANGAQIVAPVDSEIEAAIDAVGPAASLPLGDGWIRLGPEIHAAYVAAAAATLRPPGTGTGTTAGLAAGDLAAGDLADLRVGYTPLHGVGADTLTAVFTRAGLAAPFVVAEQARPDPDFPTVAFPNPEEPGALDRVLALGRAVDADVVIANDPDADRCAAAVGSRVLTGDEFGLLLADEVLRARPGPVATTIVSSGALATLAAAHDVPCFETLTGFKWIMRAHAGLVFGYEEALGYAVAPTLVRDKDGITAALAIAGIAAAEKRRGRTLLDRLDDLVRRYGLHATAQVSVRVTDSARISAVMDALRAEPPARIGTVDVLDIHDLATTPTPATGPAPAAAPATTGTPALAGGSARTGTAGDGVLSADVVIFRLAGGGRVVVRPSGTEPKIKAYLEVTVPVEPTADADSLALTRHEAGTRLATLGDAVRQLLLGR</sequence>
<dbReference type="PRINTS" id="PR00509">
    <property type="entry name" value="PGMPMM"/>
</dbReference>
<dbReference type="InterPro" id="IPR005845">
    <property type="entry name" value="A-D-PHexomutase_a/b/a-II"/>
</dbReference>
<dbReference type="PANTHER" id="PTHR45745:SF1">
    <property type="entry name" value="PHOSPHOGLUCOMUTASE 2B-RELATED"/>
    <property type="match status" value="1"/>
</dbReference>
<dbReference type="KEGG" id="fsy:FsymDg_1009"/>
<comment type="cofactor">
    <cofactor evidence="1">
        <name>Mg(2+)</name>
        <dbReference type="ChEBI" id="CHEBI:18420"/>
    </cofactor>
</comment>
<evidence type="ECO:0000256" key="4">
    <source>
        <dbReference type="ARBA" id="ARBA00022723"/>
    </source>
</evidence>
<evidence type="ECO:0000256" key="7">
    <source>
        <dbReference type="SAM" id="MobiDB-lite"/>
    </source>
</evidence>
<organism evidence="12 13">
    <name type="scientific">Candidatus Protofrankia datiscae</name>
    <dbReference type="NCBI Taxonomy" id="2716812"/>
    <lineage>
        <taxon>Bacteria</taxon>
        <taxon>Bacillati</taxon>
        <taxon>Actinomycetota</taxon>
        <taxon>Actinomycetes</taxon>
        <taxon>Frankiales</taxon>
        <taxon>Frankiaceae</taxon>
        <taxon>Protofrankia</taxon>
    </lineage>
</organism>
<proteinExistence type="inferred from homology"/>
<dbReference type="GO" id="GO:0000287">
    <property type="term" value="F:magnesium ion binding"/>
    <property type="evidence" value="ECO:0007669"/>
    <property type="project" value="InterPro"/>
</dbReference>
<dbReference type="Pfam" id="PF00408">
    <property type="entry name" value="PGM_PMM_IV"/>
    <property type="match status" value="1"/>
</dbReference>
<dbReference type="STRING" id="656024.FsymDg_1009"/>
<accession>F8AY14</accession>
<evidence type="ECO:0000259" key="9">
    <source>
        <dbReference type="Pfam" id="PF02878"/>
    </source>
</evidence>
<name>F8AY14_9ACTN</name>
<dbReference type="RefSeq" id="WP_013872492.1">
    <property type="nucleotide sequence ID" value="NC_015656.1"/>
</dbReference>
<feature type="domain" description="Alpha-D-phosphohexomutase C-terminal" evidence="8">
    <location>
        <begin position="561"/>
        <end position="587"/>
    </location>
</feature>
<dbReference type="Pfam" id="PF02880">
    <property type="entry name" value="PGM_PMM_III"/>
    <property type="match status" value="1"/>
</dbReference>
<dbReference type="InterPro" id="IPR036900">
    <property type="entry name" value="A-D-PHexomutase_C_sf"/>
</dbReference>
<dbReference type="CDD" id="cd05799">
    <property type="entry name" value="PGM2"/>
    <property type="match status" value="1"/>
</dbReference>
<dbReference type="Gene3D" id="3.40.120.10">
    <property type="entry name" value="Alpha-D-Glucose-1,6-Bisphosphate, subunit A, domain 3"/>
    <property type="match status" value="3"/>
</dbReference>
<evidence type="ECO:0000259" key="10">
    <source>
        <dbReference type="Pfam" id="PF02879"/>
    </source>
</evidence>
<keyword evidence="5" id="KW-0460">Magnesium</keyword>
<dbReference type="AlphaFoldDB" id="F8AY14"/>
<dbReference type="InterPro" id="IPR005843">
    <property type="entry name" value="A-D-PHexomutase_C"/>
</dbReference>
<evidence type="ECO:0000256" key="1">
    <source>
        <dbReference type="ARBA" id="ARBA00001946"/>
    </source>
</evidence>
<dbReference type="EMBL" id="CP002801">
    <property type="protein sequence ID" value="AEH08514.1"/>
    <property type="molecule type" value="Genomic_DNA"/>
</dbReference>
<evidence type="ECO:0000256" key="5">
    <source>
        <dbReference type="ARBA" id="ARBA00022842"/>
    </source>
</evidence>
<dbReference type="eggNOG" id="COG1109">
    <property type="taxonomic scope" value="Bacteria"/>
</dbReference>
<dbReference type="InterPro" id="IPR005841">
    <property type="entry name" value="Alpha-D-phosphohexomutase_SF"/>
</dbReference>
<dbReference type="SUPFAM" id="SSF53738">
    <property type="entry name" value="Phosphoglucomutase, first 3 domains"/>
    <property type="match status" value="3"/>
</dbReference>
<dbReference type="PROSITE" id="PS00710">
    <property type="entry name" value="PGM_PMM"/>
    <property type="match status" value="1"/>
</dbReference>
<dbReference type="PANTHER" id="PTHR45745">
    <property type="entry name" value="PHOSPHOMANNOMUTASE 45A"/>
    <property type="match status" value="1"/>
</dbReference>
<protein>
    <submittedName>
        <fullName evidence="12">Phosphoglucomutase/phosphomannomutase alpha/beta/alpha domain I</fullName>
    </submittedName>
</protein>